<dbReference type="Proteomes" id="UP000277498">
    <property type="component" value="Unassembled WGS sequence"/>
</dbReference>
<evidence type="ECO:0000313" key="6">
    <source>
        <dbReference type="Proteomes" id="UP000277498"/>
    </source>
</evidence>
<evidence type="ECO:0000313" key="5">
    <source>
        <dbReference type="EMBL" id="VDC25068.1"/>
    </source>
</evidence>
<dbReference type="PANTHER" id="PTHR43201:SF5">
    <property type="entry name" value="MEDIUM-CHAIN ACYL-COA LIGASE ACSF2, MITOCHONDRIAL"/>
    <property type="match status" value="1"/>
</dbReference>
<protein>
    <submittedName>
        <fullName evidence="5">Short-chain-fatty-acid--CoA ligase</fullName>
        <ecNumber evidence="5">6.2.1.-</ecNumber>
    </submittedName>
</protein>
<dbReference type="InterPro" id="IPR042099">
    <property type="entry name" value="ANL_N_sf"/>
</dbReference>
<proteinExistence type="inferred from homology"/>
<feature type="domain" description="AMP-dependent synthetase/ligase" evidence="3">
    <location>
        <begin position="24"/>
        <end position="388"/>
    </location>
</feature>
<dbReference type="SUPFAM" id="SSF56801">
    <property type="entry name" value="Acetyl-CoA synthetase-like"/>
    <property type="match status" value="1"/>
</dbReference>
<accession>A0A3P5WTW6</accession>
<dbReference type="GO" id="GO:0006631">
    <property type="term" value="P:fatty acid metabolic process"/>
    <property type="evidence" value="ECO:0007669"/>
    <property type="project" value="TreeGrafter"/>
</dbReference>
<dbReference type="RefSeq" id="WP_124085788.1">
    <property type="nucleotide sequence ID" value="NZ_UXAW01000051.1"/>
</dbReference>
<feature type="domain" description="AMP-binding enzyme C-terminal" evidence="4">
    <location>
        <begin position="441"/>
        <end position="516"/>
    </location>
</feature>
<dbReference type="OrthoDB" id="9803968at2"/>
<dbReference type="Pfam" id="PF00501">
    <property type="entry name" value="AMP-binding"/>
    <property type="match status" value="1"/>
</dbReference>
<dbReference type="EMBL" id="UXAW01000051">
    <property type="protein sequence ID" value="VDC25068.1"/>
    <property type="molecule type" value="Genomic_DNA"/>
</dbReference>
<dbReference type="Pfam" id="PF13193">
    <property type="entry name" value="AMP-binding_C"/>
    <property type="match status" value="1"/>
</dbReference>
<reference evidence="5 6" key="1">
    <citation type="submission" date="2018-11" db="EMBL/GenBank/DDBJ databases">
        <authorList>
            <person name="Criscuolo A."/>
        </authorList>
    </citation>
    <scope>NUCLEOTIDE SEQUENCE [LARGE SCALE GENOMIC DNA]</scope>
    <source>
        <strain evidence="5">ACIP111625</strain>
    </source>
</reference>
<name>A0A3P5WTW6_9RHOB</name>
<evidence type="ECO:0000256" key="1">
    <source>
        <dbReference type="ARBA" id="ARBA00006432"/>
    </source>
</evidence>
<evidence type="ECO:0000256" key="2">
    <source>
        <dbReference type="ARBA" id="ARBA00022598"/>
    </source>
</evidence>
<keyword evidence="6" id="KW-1185">Reference proteome</keyword>
<comment type="similarity">
    <text evidence="1">Belongs to the ATP-dependent AMP-binding enzyme family.</text>
</comment>
<dbReference type="EC" id="6.2.1.-" evidence="5"/>
<evidence type="ECO:0000259" key="3">
    <source>
        <dbReference type="Pfam" id="PF00501"/>
    </source>
</evidence>
<dbReference type="Gene3D" id="3.30.300.30">
    <property type="match status" value="1"/>
</dbReference>
<evidence type="ECO:0000259" key="4">
    <source>
        <dbReference type="Pfam" id="PF13193"/>
    </source>
</evidence>
<dbReference type="PANTHER" id="PTHR43201">
    <property type="entry name" value="ACYL-COA SYNTHETASE"/>
    <property type="match status" value="1"/>
</dbReference>
<keyword evidence="2 5" id="KW-0436">Ligase</keyword>
<dbReference type="InterPro" id="IPR000873">
    <property type="entry name" value="AMP-dep_synth/lig_dom"/>
</dbReference>
<gene>
    <name evidence="5" type="primary">fadK</name>
    <name evidence="5" type="ORF">XINFAN_01372</name>
</gene>
<dbReference type="InterPro" id="IPR045851">
    <property type="entry name" value="AMP-bd_C_sf"/>
</dbReference>
<dbReference type="InterPro" id="IPR025110">
    <property type="entry name" value="AMP-bd_C"/>
</dbReference>
<organism evidence="5 6">
    <name type="scientific">Pseudogemmobacter humi</name>
    <dbReference type="NCBI Taxonomy" id="2483812"/>
    <lineage>
        <taxon>Bacteria</taxon>
        <taxon>Pseudomonadati</taxon>
        <taxon>Pseudomonadota</taxon>
        <taxon>Alphaproteobacteria</taxon>
        <taxon>Rhodobacterales</taxon>
        <taxon>Paracoccaceae</taxon>
        <taxon>Pseudogemmobacter</taxon>
    </lineage>
</organism>
<sequence>MNQLAEVPSGSDLREFDTILDALRYWADTTPGAMAVETSDHGALTYAGLLAGAEALARGFVSLGLKTGDRVAIQLPSTPEFVTTYIACKLTGCVLTTLHMPYRQEELRPLMSFAAPRAVVTAQVGKYDAPATMSALAADIPALEHVIVVGEAGPGQVSFAALIENHRQGALPPRPDSDCDAAMCFTSGTSAAPKAVLRSQRCFARNAAIFADMLHMTRDDRVMIAPPLTHVFGLSCAGNAIHSGATIVPIPLFSPEVYAEYLFDMRPTVIYSAPAHLAATLKSGAMDRRPADTVRDVIVGGAICPPEVAAQFEAKLPNGRVGCLFGMTETTLSTQTDPASPPAIRHGTVGKLARGLSVRIVSRDTGEVLPAGEEGEMQLSGYSVLERYVGEHEANQTAFTPDGWFRTGDIASLDADGNIMITGRVKDVINRGGIKINPSDIESILDAHEAIVQSAVVPMPDEVLGERLCAYVVLRPGTELSLAGLCTYLAGRKVAKMRWPERLEIIDAMPMTPTRKIIKPVLIADIRKKLGLD</sequence>
<dbReference type="Gene3D" id="3.40.50.12780">
    <property type="entry name" value="N-terminal domain of ligase-like"/>
    <property type="match status" value="1"/>
</dbReference>
<dbReference type="AlphaFoldDB" id="A0A3P5WTW6"/>
<dbReference type="GO" id="GO:0031956">
    <property type="term" value="F:medium-chain fatty acid-CoA ligase activity"/>
    <property type="evidence" value="ECO:0007669"/>
    <property type="project" value="TreeGrafter"/>
</dbReference>